<sequence>MKEENINISEILDALKKRYKMIIAITLAFTIIAALVSFLVIKPKYEVTTKLFIGKQESKTEKYNSNDVMMYQKLLTTYAEIIKTDDLMEKALKKGKIDEQTKDVEKNLKVTPRADTQILEISYTGTDKTEAVDIVKNITEEFIKESKKLIPNGNIQVIEKAKIPEEPISPNKKLNILIAFVLGLMVSIGLSLILEFMDNTYKSKDELEKALDIPVIGVIPELDSEEPSARRSKYRK</sequence>
<proteinExistence type="inferred from homology"/>
<evidence type="ECO:0000256" key="2">
    <source>
        <dbReference type="ARBA" id="ARBA00006683"/>
    </source>
</evidence>
<feature type="domain" description="Polysaccharide chain length determinant N-terminal" evidence="8">
    <location>
        <begin position="4"/>
        <end position="93"/>
    </location>
</feature>
<evidence type="ECO:0000313" key="10">
    <source>
        <dbReference type="EMBL" id="MBY0753925.1"/>
    </source>
</evidence>
<evidence type="ECO:0000256" key="7">
    <source>
        <dbReference type="SAM" id="Phobius"/>
    </source>
</evidence>
<organism evidence="10 11">
    <name type="scientific">Clostridium sardiniense</name>
    <name type="common">Clostridium absonum</name>
    <dbReference type="NCBI Taxonomy" id="29369"/>
    <lineage>
        <taxon>Bacteria</taxon>
        <taxon>Bacillati</taxon>
        <taxon>Bacillota</taxon>
        <taxon>Clostridia</taxon>
        <taxon>Eubacteriales</taxon>
        <taxon>Clostridiaceae</taxon>
        <taxon>Clostridium</taxon>
    </lineage>
</organism>
<evidence type="ECO:0000256" key="6">
    <source>
        <dbReference type="ARBA" id="ARBA00023136"/>
    </source>
</evidence>
<keyword evidence="5 7" id="KW-1133">Transmembrane helix</keyword>
<accession>A0ABS7KSZ6</accession>
<feature type="domain" description="Tyrosine-protein kinase G-rich" evidence="9">
    <location>
        <begin position="150"/>
        <end position="193"/>
    </location>
</feature>
<dbReference type="EMBL" id="JAIKTU010000001">
    <property type="protein sequence ID" value="MBY0753925.1"/>
    <property type="molecule type" value="Genomic_DNA"/>
</dbReference>
<keyword evidence="4 7" id="KW-0812">Transmembrane</keyword>
<feature type="transmembrane region" description="Helical" evidence="7">
    <location>
        <begin position="174"/>
        <end position="194"/>
    </location>
</feature>
<keyword evidence="11" id="KW-1185">Reference proteome</keyword>
<comment type="similarity">
    <text evidence="2">Belongs to the CpsC/CapA family.</text>
</comment>
<dbReference type="InterPro" id="IPR050445">
    <property type="entry name" value="Bact_polysacc_biosynth/exp"/>
</dbReference>
<reference evidence="10 11" key="1">
    <citation type="journal article" date="2021" name="Cell Host Microbe">
        <title>in vivo commensal control of Clostridioides difficile virulence.</title>
        <authorList>
            <person name="Girinathan B.P."/>
            <person name="Dibenedetto N."/>
            <person name="Worley J.N."/>
            <person name="Peltier J."/>
            <person name="Arrieta-Ortiz M.L."/>
            <person name="Rupa Christinal Immanuel S."/>
            <person name="Lavin R."/>
            <person name="Delaney M.L."/>
            <person name="Cummins C."/>
            <person name="Hoffmann M."/>
            <person name="Luo Y."/>
            <person name="Gonzalez-Escalona N."/>
            <person name="Allard M."/>
            <person name="Onderdonk A.B."/>
            <person name="Gerber G.K."/>
            <person name="Sonenshein A.L."/>
            <person name="Baliga N."/>
            <person name="Dupuy B."/>
            <person name="Bry L."/>
        </authorList>
    </citation>
    <scope>NUCLEOTIDE SEQUENCE [LARGE SCALE GENOMIC DNA]</scope>
    <source>
        <strain evidence="10 11">DSM 599</strain>
    </source>
</reference>
<evidence type="ECO:0000259" key="9">
    <source>
        <dbReference type="Pfam" id="PF13807"/>
    </source>
</evidence>
<comment type="caution">
    <text evidence="10">The sequence shown here is derived from an EMBL/GenBank/DDBJ whole genome shotgun (WGS) entry which is preliminary data.</text>
</comment>
<dbReference type="PANTHER" id="PTHR32309:SF13">
    <property type="entry name" value="FERRIC ENTEROBACTIN TRANSPORT PROTEIN FEPE"/>
    <property type="match status" value="1"/>
</dbReference>
<evidence type="ECO:0000256" key="1">
    <source>
        <dbReference type="ARBA" id="ARBA00004651"/>
    </source>
</evidence>
<evidence type="ECO:0000256" key="4">
    <source>
        <dbReference type="ARBA" id="ARBA00022692"/>
    </source>
</evidence>
<keyword evidence="6 7" id="KW-0472">Membrane</keyword>
<keyword evidence="3" id="KW-1003">Cell membrane</keyword>
<dbReference type="InterPro" id="IPR003856">
    <property type="entry name" value="LPS_length_determ_N"/>
</dbReference>
<dbReference type="Pfam" id="PF02706">
    <property type="entry name" value="Wzz"/>
    <property type="match status" value="1"/>
</dbReference>
<evidence type="ECO:0000256" key="3">
    <source>
        <dbReference type="ARBA" id="ARBA00022475"/>
    </source>
</evidence>
<dbReference type="PANTHER" id="PTHR32309">
    <property type="entry name" value="TYROSINE-PROTEIN KINASE"/>
    <property type="match status" value="1"/>
</dbReference>
<evidence type="ECO:0000259" key="8">
    <source>
        <dbReference type="Pfam" id="PF02706"/>
    </source>
</evidence>
<evidence type="ECO:0000256" key="5">
    <source>
        <dbReference type="ARBA" id="ARBA00022989"/>
    </source>
</evidence>
<dbReference type="InterPro" id="IPR032807">
    <property type="entry name" value="GNVR"/>
</dbReference>
<protein>
    <submittedName>
        <fullName evidence="10">Capsular biosynthesis protein</fullName>
    </submittedName>
</protein>
<dbReference type="Proteomes" id="UP001299068">
    <property type="component" value="Unassembled WGS sequence"/>
</dbReference>
<feature type="transmembrane region" description="Helical" evidence="7">
    <location>
        <begin position="21"/>
        <end position="41"/>
    </location>
</feature>
<name>A0ABS7KSZ6_CLOSR</name>
<evidence type="ECO:0000313" key="11">
    <source>
        <dbReference type="Proteomes" id="UP001299068"/>
    </source>
</evidence>
<dbReference type="RefSeq" id="WP_221858274.1">
    <property type="nucleotide sequence ID" value="NZ_JAIKTU010000001.1"/>
</dbReference>
<comment type="subcellular location">
    <subcellularLocation>
        <location evidence="1">Cell membrane</location>
        <topology evidence="1">Multi-pass membrane protein</topology>
    </subcellularLocation>
</comment>
<gene>
    <name evidence="10" type="ORF">K5V21_00510</name>
</gene>
<dbReference type="Pfam" id="PF13807">
    <property type="entry name" value="GNVR"/>
    <property type="match status" value="1"/>
</dbReference>